<dbReference type="EMBL" id="PDDX01000001">
    <property type="protein sequence ID" value="PHI28159.1"/>
    <property type="molecule type" value="Genomic_DNA"/>
</dbReference>
<keyword evidence="3" id="KW-1185">Reference proteome</keyword>
<organism evidence="1 3">
    <name type="scientific">Budvicia aquatica</name>
    <dbReference type="NCBI Taxonomy" id="82979"/>
    <lineage>
        <taxon>Bacteria</taxon>
        <taxon>Pseudomonadati</taxon>
        <taxon>Pseudomonadota</taxon>
        <taxon>Gammaproteobacteria</taxon>
        <taxon>Enterobacterales</taxon>
        <taxon>Budviciaceae</taxon>
        <taxon>Budvicia</taxon>
    </lineage>
</organism>
<dbReference type="EMBL" id="CAADJA010000002">
    <property type="protein sequence ID" value="VFS45973.1"/>
    <property type="molecule type" value="Genomic_DNA"/>
</dbReference>
<dbReference type="OrthoDB" id="6627694at2"/>
<gene>
    <name evidence="1" type="ORF">CRN84_01775</name>
    <name evidence="2" type="ORF">NCTC12282_00860</name>
</gene>
<reference evidence="3" key="1">
    <citation type="submission" date="2017-09" db="EMBL/GenBank/DDBJ databases">
        <title>FDA dAtabase for Regulatory Grade micrObial Sequences (FDA-ARGOS): Supporting development and validation of Infectious Disease Dx tests.</title>
        <authorList>
            <person name="Minogue T."/>
            <person name="Wolcott M."/>
            <person name="Wasieloski L."/>
            <person name="Aguilar W."/>
            <person name="Moore D."/>
            <person name="Tallon L."/>
            <person name="Sadzewicz L."/>
            <person name="Ott S."/>
            <person name="Zhao X."/>
            <person name="Nagaraj S."/>
            <person name="Vavikolanu K."/>
            <person name="Aluvathingal J."/>
            <person name="Nadendla S."/>
            <person name="Sichtig H."/>
        </authorList>
    </citation>
    <scope>NUCLEOTIDE SEQUENCE [LARGE SCALE GENOMIC DNA]</scope>
    <source>
        <strain evidence="3">FDAARGOS_387</strain>
    </source>
</reference>
<reference evidence="2 4" key="3">
    <citation type="submission" date="2019-03" db="EMBL/GenBank/DDBJ databases">
        <authorList>
            <consortium name="Pathogen Informatics"/>
        </authorList>
    </citation>
    <scope>NUCLEOTIDE SEQUENCE [LARGE SCALE GENOMIC DNA]</scope>
    <source>
        <strain evidence="2 4">NCTC12282</strain>
    </source>
</reference>
<dbReference type="Proteomes" id="UP000224974">
    <property type="component" value="Unassembled WGS sequence"/>
</dbReference>
<dbReference type="AlphaFoldDB" id="A0A2C6CNC3"/>
<name>A0A2C6CNC3_9GAMM</name>
<reference evidence="1" key="2">
    <citation type="submission" date="2017-09" db="EMBL/GenBank/DDBJ databases">
        <title>FDA dAtabase for Regulatory Grade micrObial Sequences (FDA-ARGOS): Supporting development and validation of Infectious Disease Dx tests.</title>
        <authorList>
            <person name="Minogue T."/>
            <person name="Wolcott M."/>
            <person name="Wasieloski L."/>
            <person name="Aguilar W."/>
            <person name="Moore D."/>
            <person name="Tallon L.J."/>
            <person name="Sadzewicz L."/>
            <person name="Ott S."/>
            <person name="Zhao X."/>
            <person name="Nagaraj S."/>
            <person name="Vavikolanu K."/>
            <person name="Aluvathingal J."/>
            <person name="Nadendla S."/>
            <person name="Sichtig H."/>
        </authorList>
    </citation>
    <scope>NUCLEOTIDE SEQUENCE</scope>
    <source>
        <strain evidence="1">FDAARGOS_387</strain>
    </source>
</reference>
<evidence type="ECO:0000313" key="2">
    <source>
        <dbReference type="EMBL" id="VFS45973.1"/>
    </source>
</evidence>
<dbReference type="RefSeq" id="WP_029093350.1">
    <property type="nucleotide sequence ID" value="NZ_CAADJA010000002.1"/>
</dbReference>
<protein>
    <submittedName>
        <fullName evidence="1">Uncharacterized protein</fullName>
    </submittedName>
</protein>
<dbReference type="Proteomes" id="UP000373449">
    <property type="component" value="Unassembled WGS sequence"/>
</dbReference>
<sequence length="73" mass="8268">MSHSSSRKGARNEAYPLAQRASHVRSCLNHVANRLGMKRAELIEKVLADTGVDLNYPENESDLMRAFDYFESL</sequence>
<evidence type="ECO:0000313" key="1">
    <source>
        <dbReference type="EMBL" id="PHI28159.1"/>
    </source>
</evidence>
<accession>A0A2C6CNC3</accession>
<proteinExistence type="predicted"/>
<evidence type="ECO:0000313" key="3">
    <source>
        <dbReference type="Proteomes" id="UP000224974"/>
    </source>
</evidence>
<evidence type="ECO:0000313" key="4">
    <source>
        <dbReference type="Proteomes" id="UP000373449"/>
    </source>
</evidence>